<evidence type="ECO:0000256" key="5">
    <source>
        <dbReference type="PIRSR" id="PIRSR001365-2"/>
    </source>
</evidence>
<protein>
    <submittedName>
        <fullName evidence="6">4-hydroxy-tetrahydrodipicolinate synthase</fullName>
        <ecNumber evidence="6">4.3.3.7</ecNumber>
    </submittedName>
</protein>
<dbReference type="AlphaFoldDB" id="A0A9X2RFH1"/>
<dbReference type="EC" id="4.3.3.7" evidence="6"/>
<dbReference type="GO" id="GO:0008840">
    <property type="term" value="F:4-hydroxy-tetrahydrodipicolinate synthase activity"/>
    <property type="evidence" value="ECO:0007669"/>
    <property type="project" value="UniProtKB-EC"/>
</dbReference>
<dbReference type="SMART" id="SM01130">
    <property type="entry name" value="DHDPS"/>
    <property type="match status" value="1"/>
</dbReference>
<dbReference type="PANTHER" id="PTHR12128:SF67">
    <property type="entry name" value="BLR3884 PROTEIN"/>
    <property type="match status" value="1"/>
</dbReference>
<evidence type="ECO:0000313" key="7">
    <source>
        <dbReference type="Proteomes" id="UP001155034"/>
    </source>
</evidence>
<dbReference type="RefSeq" id="WP_259083586.1">
    <property type="nucleotide sequence ID" value="NZ_JANTYZ010000004.1"/>
</dbReference>
<feature type="active site" description="Schiff-base intermediate with substrate" evidence="4">
    <location>
        <position position="171"/>
    </location>
</feature>
<proteinExistence type="inferred from homology"/>
<dbReference type="PIRSF" id="PIRSF001365">
    <property type="entry name" value="DHDPS"/>
    <property type="match status" value="1"/>
</dbReference>
<dbReference type="PRINTS" id="PR00146">
    <property type="entry name" value="DHPICSNTHASE"/>
</dbReference>
<comment type="caution">
    <text evidence="6">The sequence shown here is derived from an EMBL/GenBank/DDBJ whole genome shotgun (WGS) entry which is preliminary data.</text>
</comment>
<dbReference type="SUPFAM" id="SSF51569">
    <property type="entry name" value="Aldolase"/>
    <property type="match status" value="1"/>
</dbReference>
<feature type="binding site" evidence="5">
    <location>
        <position position="212"/>
    </location>
    <ligand>
        <name>pyruvate</name>
        <dbReference type="ChEBI" id="CHEBI:15361"/>
    </ligand>
</feature>
<dbReference type="InterPro" id="IPR013785">
    <property type="entry name" value="Aldolase_TIM"/>
</dbReference>
<name>A0A9X2RFH1_9BACT</name>
<evidence type="ECO:0000256" key="3">
    <source>
        <dbReference type="PIRNR" id="PIRNR001365"/>
    </source>
</evidence>
<dbReference type="Gene3D" id="3.20.20.70">
    <property type="entry name" value="Aldolase class I"/>
    <property type="match status" value="1"/>
</dbReference>
<dbReference type="PROSITE" id="PS00665">
    <property type="entry name" value="DHDPS_1"/>
    <property type="match status" value="1"/>
</dbReference>
<feature type="active site" description="Proton donor/acceptor" evidence="4">
    <location>
        <position position="141"/>
    </location>
</feature>
<evidence type="ECO:0000256" key="4">
    <source>
        <dbReference type="PIRSR" id="PIRSR001365-1"/>
    </source>
</evidence>
<evidence type="ECO:0000313" key="6">
    <source>
        <dbReference type="EMBL" id="MCS3865330.1"/>
    </source>
</evidence>
<evidence type="ECO:0000256" key="1">
    <source>
        <dbReference type="ARBA" id="ARBA00023239"/>
    </source>
</evidence>
<reference evidence="6" key="1">
    <citation type="submission" date="2022-08" db="EMBL/GenBank/DDBJ databases">
        <title>Genomic Encyclopedia of Type Strains, Phase V (KMG-V): Genome sequencing to study the core and pangenomes of soil and plant-associated prokaryotes.</title>
        <authorList>
            <person name="Whitman W."/>
        </authorList>
    </citation>
    <scope>NUCLEOTIDE SEQUENCE</scope>
    <source>
        <strain evidence="6">SP2016B</strain>
    </source>
</reference>
<accession>A0A9X2RFH1</accession>
<dbReference type="CDD" id="cd00408">
    <property type="entry name" value="DHDPS-like"/>
    <property type="match status" value="1"/>
</dbReference>
<dbReference type="PANTHER" id="PTHR12128">
    <property type="entry name" value="DIHYDRODIPICOLINATE SYNTHASE"/>
    <property type="match status" value="1"/>
</dbReference>
<dbReference type="Pfam" id="PF00701">
    <property type="entry name" value="DHDPS"/>
    <property type="match status" value="1"/>
</dbReference>
<keyword evidence="1 3" id="KW-0456">Lyase</keyword>
<evidence type="ECO:0000256" key="2">
    <source>
        <dbReference type="ARBA" id="ARBA00023270"/>
    </source>
</evidence>
<comment type="similarity">
    <text evidence="3">Belongs to the DapA family.</text>
</comment>
<dbReference type="EMBL" id="JANTYZ010000004">
    <property type="protein sequence ID" value="MCS3865330.1"/>
    <property type="molecule type" value="Genomic_DNA"/>
</dbReference>
<dbReference type="Proteomes" id="UP001155034">
    <property type="component" value="Unassembled WGS sequence"/>
</dbReference>
<sequence length="312" mass="33252">MSPRLPSGILAAGLTPFHADLSLDHDACAAHTQWLLNHGCDAVLLFGTTGEGLSLSVPERLAGLDAVLSADIPARRVLVGTGASALPDAVELTRTATQDGVGGVLVLPPAHFRQVSPEGLFRFYDRLIQAVGDPDLRLYFYHYPALSGVPIPFSVIEELRGTYPDQIAGIKDSSGEWDHTEALCHHFPDLQVFSGTERLLLQVLGAGGAGCISATANVTAPLAAQVLQRWRADEAPESIQDTLSAFRGAFAPLPTIPALKFLLSRRLGAPDWATVRPPLAPLADAEKETVGEIADRLEEEEVRLPGPNAQPT</sequence>
<dbReference type="InterPro" id="IPR020624">
    <property type="entry name" value="Schiff_base-form_aldolases_CS"/>
</dbReference>
<keyword evidence="2" id="KW-0704">Schiff base</keyword>
<gene>
    <name evidence="6" type="ORF">GGP82_001884</name>
</gene>
<feature type="binding site" evidence="5">
    <location>
        <position position="49"/>
    </location>
    <ligand>
        <name>pyruvate</name>
        <dbReference type="ChEBI" id="CHEBI:15361"/>
    </ligand>
</feature>
<dbReference type="InterPro" id="IPR002220">
    <property type="entry name" value="DapA-like"/>
</dbReference>
<organism evidence="6 7">
    <name type="scientific">Salinibacter ruber</name>
    <dbReference type="NCBI Taxonomy" id="146919"/>
    <lineage>
        <taxon>Bacteria</taxon>
        <taxon>Pseudomonadati</taxon>
        <taxon>Rhodothermota</taxon>
        <taxon>Rhodothermia</taxon>
        <taxon>Rhodothermales</taxon>
        <taxon>Salinibacteraceae</taxon>
        <taxon>Salinibacter</taxon>
    </lineage>
</organism>